<keyword evidence="3" id="KW-1185">Reference proteome</keyword>
<reference evidence="1 3" key="1">
    <citation type="submission" date="2015-04" db="EMBL/GenBank/DDBJ databases">
        <title>The draft genome sequence of Roseovarius indicus B108T.</title>
        <authorList>
            <person name="Li G."/>
            <person name="Lai Q."/>
            <person name="Shao Z."/>
            <person name="Yan P."/>
        </authorList>
    </citation>
    <scope>NUCLEOTIDE SEQUENCE [LARGE SCALE GENOMIC DNA]</scope>
    <source>
        <strain evidence="1 3">B108</strain>
    </source>
</reference>
<gene>
    <name evidence="2" type="ORF">RIdsm_01408</name>
    <name evidence="1" type="ORF">XM52_07385</name>
</gene>
<dbReference type="EMBL" id="CP031598">
    <property type="protein sequence ID" value="QEW25621.1"/>
    <property type="molecule type" value="Genomic_DNA"/>
</dbReference>
<dbReference type="AlphaFoldDB" id="A0A0T5PBG9"/>
<proteinExistence type="predicted"/>
<dbReference type="PATRIC" id="fig|540747.5.peg.3839"/>
<evidence type="ECO:0008006" key="5">
    <source>
        <dbReference type="Google" id="ProtNLM"/>
    </source>
</evidence>
<dbReference type="Pfam" id="PF06748">
    <property type="entry name" value="DUF1217"/>
    <property type="match status" value="1"/>
</dbReference>
<organism evidence="1 3">
    <name type="scientific">Roseovarius indicus</name>
    <dbReference type="NCBI Taxonomy" id="540747"/>
    <lineage>
        <taxon>Bacteria</taxon>
        <taxon>Pseudomonadati</taxon>
        <taxon>Pseudomonadota</taxon>
        <taxon>Alphaproteobacteria</taxon>
        <taxon>Rhodobacterales</taxon>
        <taxon>Roseobacteraceae</taxon>
        <taxon>Roseovarius</taxon>
    </lineage>
</organism>
<dbReference type="EMBL" id="LAXI01000003">
    <property type="protein sequence ID" value="KRS18598.1"/>
    <property type="molecule type" value="Genomic_DNA"/>
</dbReference>
<evidence type="ECO:0000313" key="3">
    <source>
        <dbReference type="Proteomes" id="UP000051401"/>
    </source>
</evidence>
<dbReference type="Gene3D" id="1.10.3700.10">
    <property type="entry name" value="AGR C 984p-like"/>
    <property type="match status" value="1"/>
</dbReference>
<protein>
    <recommendedName>
        <fullName evidence="5">DUF1217 domain-containing protein</fullName>
    </recommendedName>
</protein>
<dbReference type="InterPro" id="IPR010626">
    <property type="entry name" value="DUF1217"/>
</dbReference>
<accession>A0A0T5PBG9</accession>
<dbReference type="RefSeq" id="WP_057814829.1">
    <property type="nucleotide sequence ID" value="NZ_CP031598.1"/>
</dbReference>
<dbReference type="STRING" id="540747.SAMN04488031_104138"/>
<evidence type="ECO:0000313" key="4">
    <source>
        <dbReference type="Proteomes" id="UP000325785"/>
    </source>
</evidence>
<sequence>MVISIGGLGSQIALNIIDSTRQRQIISLREQPEHERAASAFRERIASISTPAELVKDFEVYSFVMKAFDLEEQIFGKGMIRKVLESDPSDETSLVNRLTDPRFGELHAAMGFTTEDGPTDPGFDNPVWVEQIVERYFNRVFVNDNAAQNDTVGNVLHFREEVADIDNWYDVLKDTRLTDFFQVALGLPKELAGLEVDAQKLRYEEKLNIADLKDPKVREDLEAKYIAISDVLNPPQTLSGSRLASLFNPVGIGAQFVPLTLEISPVTFSASSLYR</sequence>
<evidence type="ECO:0000313" key="2">
    <source>
        <dbReference type="EMBL" id="QEW25621.1"/>
    </source>
</evidence>
<dbReference type="InterPro" id="IPR023157">
    <property type="entry name" value="AGR-C-984p-like_sf"/>
</dbReference>
<dbReference type="SUPFAM" id="SSF158837">
    <property type="entry name" value="AGR C 984p-like"/>
    <property type="match status" value="1"/>
</dbReference>
<dbReference type="Proteomes" id="UP000051401">
    <property type="component" value="Unassembled WGS sequence"/>
</dbReference>
<dbReference type="Proteomes" id="UP000325785">
    <property type="component" value="Chromosome"/>
</dbReference>
<reference evidence="2 4" key="2">
    <citation type="submission" date="2018-08" db="EMBL/GenBank/DDBJ databases">
        <title>Genetic Globetrotter - A new plasmid hitch-hiking vast phylogenetic and geographic distances.</title>
        <authorList>
            <person name="Vollmers J."/>
            <person name="Petersen J."/>
        </authorList>
    </citation>
    <scope>NUCLEOTIDE SEQUENCE [LARGE SCALE GENOMIC DNA]</scope>
    <source>
        <strain evidence="2 4">DSM 26383</strain>
    </source>
</reference>
<name>A0A0T5PBG9_9RHOB</name>
<dbReference type="OrthoDB" id="7824597at2"/>
<dbReference type="KEGG" id="rid:RIdsm_01408"/>
<evidence type="ECO:0000313" key="1">
    <source>
        <dbReference type="EMBL" id="KRS18598.1"/>
    </source>
</evidence>